<dbReference type="PANTHER" id="PTHR43471:SF3">
    <property type="entry name" value="ABC TRANSPORTER PERMEASE PROTEIN NATB"/>
    <property type="match status" value="1"/>
</dbReference>
<feature type="transmembrane region" description="Helical" evidence="5">
    <location>
        <begin position="200"/>
        <end position="221"/>
    </location>
</feature>
<reference evidence="7 8" key="1">
    <citation type="submission" date="2018-09" db="EMBL/GenBank/DDBJ databases">
        <title>Discovery and Ecogenomic Context for Candidatus Cryosericales, a Global Caldiserica Order Active in Thawing Permafrost.</title>
        <authorList>
            <person name="Martinez M.A."/>
            <person name="Woodcroft B.J."/>
            <person name="Ignacio Espinoza J.C."/>
            <person name="Zayed A."/>
            <person name="Singleton C.M."/>
            <person name="Boyd J."/>
            <person name="Li Y.-F."/>
            <person name="Purvine S."/>
            <person name="Maughan H."/>
            <person name="Hodgkins S.B."/>
            <person name="Anderson D."/>
            <person name="Sederholm M."/>
            <person name="Temperton B."/>
            <person name="Saleska S.R."/>
            <person name="Tyson G.W."/>
            <person name="Rich V.I."/>
        </authorList>
    </citation>
    <scope>NUCLEOTIDE SEQUENCE [LARGE SCALE GENOMIC DNA]</scope>
    <source>
        <strain evidence="7 8">SMC3</strain>
    </source>
</reference>
<dbReference type="Proteomes" id="UP000266042">
    <property type="component" value="Unassembled WGS sequence"/>
</dbReference>
<feature type="transmembrane region" description="Helical" evidence="5">
    <location>
        <begin position="299"/>
        <end position="324"/>
    </location>
</feature>
<feature type="transmembrane region" description="Helical" evidence="5">
    <location>
        <begin position="15"/>
        <end position="34"/>
    </location>
</feature>
<evidence type="ECO:0000256" key="2">
    <source>
        <dbReference type="ARBA" id="ARBA00022692"/>
    </source>
</evidence>
<evidence type="ECO:0000256" key="4">
    <source>
        <dbReference type="ARBA" id="ARBA00023136"/>
    </source>
</evidence>
<comment type="caution">
    <text evidence="7">The sequence shown here is derived from an EMBL/GenBank/DDBJ whole genome shotgun (WGS) entry which is preliminary data.</text>
</comment>
<dbReference type="GO" id="GO:0016020">
    <property type="term" value="C:membrane"/>
    <property type="evidence" value="ECO:0007669"/>
    <property type="project" value="UniProtKB-SubCell"/>
</dbReference>
<evidence type="ECO:0000256" key="5">
    <source>
        <dbReference type="SAM" id="Phobius"/>
    </source>
</evidence>
<keyword evidence="3 5" id="KW-1133">Transmembrane helix</keyword>
<dbReference type="Pfam" id="PF12698">
    <property type="entry name" value="ABC2_membrane_3"/>
    <property type="match status" value="1"/>
</dbReference>
<dbReference type="PANTHER" id="PTHR43471">
    <property type="entry name" value="ABC TRANSPORTER PERMEASE"/>
    <property type="match status" value="1"/>
</dbReference>
<evidence type="ECO:0000256" key="1">
    <source>
        <dbReference type="ARBA" id="ARBA00004141"/>
    </source>
</evidence>
<proteinExistence type="predicted"/>
<dbReference type="RefSeq" id="WP_119087038.1">
    <property type="nucleotide sequence ID" value="NZ_QXIV01000011.1"/>
</dbReference>
<feature type="domain" description="ABC-2 type transporter transmembrane" evidence="6">
    <location>
        <begin position="13"/>
        <end position="405"/>
    </location>
</feature>
<comment type="subcellular location">
    <subcellularLocation>
        <location evidence="1">Membrane</location>
        <topology evidence="1">Multi-pass membrane protein</topology>
    </subcellularLocation>
</comment>
<evidence type="ECO:0000259" key="6">
    <source>
        <dbReference type="Pfam" id="PF12698"/>
    </source>
</evidence>
<dbReference type="GO" id="GO:0140359">
    <property type="term" value="F:ABC-type transporter activity"/>
    <property type="evidence" value="ECO:0007669"/>
    <property type="project" value="InterPro"/>
</dbReference>
<feature type="transmembrane region" description="Helical" evidence="5">
    <location>
        <begin position="386"/>
        <end position="409"/>
    </location>
</feature>
<organism evidence="7 8">
    <name type="scientific">Candidatus Cryosericum hinesii</name>
    <dbReference type="NCBI Taxonomy" id="2290915"/>
    <lineage>
        <taxon>Bacteria</taxon>
        <taxon>Pseudomonadati</taxon>
        <taxon>Caldisericota/Cryosericota group</taxon>
        <taxon>Candidatus Cryosericota</taxon>
        <taxon>Candidatus Cryosericia</taxon>
        <taxon>Candidatus Cryosericales</taxon>
        <taxon>Candidatus Cryosericaceae</taxon>
        <taxon>Candidatus Cryosericum</taxon>
    </lineage>
</organism>
<dbReference type="InterPro" id="IPR013525">
    <property type="entry name" value="ABC2_TM"/>
</dbReference>
<keyword evidence="4 5" id="KW-0472">Membrane</keyword>
<dbReference type="EMBL" id="QXIW01000011">
    <property type="protein sequence ID" value="RIE14496.1"/>
    <property type="molecule type" value="Genomic_DNA"/>
</dbReference>
<evidence type="ECO:0000256" key="3">
    <source>
        <dbReference type="ARBA" id="ARBA00022989"/>
    </source>
</evidence>
<sequence>MRRFFVVLKKELKEMLTWQTLAPILVIMVIYSFLGRVINQEQKKQSAPQPMTIVDFDRSQTSQMLAGILTKANFKVTTITEGVVDDIVRKVASEKGTAVLVIPQGFEAGIQAQHPQKVQTYTIMRNFSLLGMNGTFRFDAALSAMNEYIGDMYIKAGAPGLDPATVRHAISAQSFVTVGTTSAEANPQEIVSVVMQQTMVIPIVLTLVIILASQMIAASIAGEKENKTLETLLSTPVARGALVTAKMMASGIVALVSAAAYMVGMKSYMGSLIGGTGGTSAAVGQAIQKLGLVLDLRGYVLLGLSVFMGIMVALSIAVILGAFAEDLKSVQFAIMPLIMIVLLPYLITMFIDINTASPVLKWLIYAIPFSHPFLAAQFIFAHNFTMVVAGIIYQFALFLVLATVAARIFSTDRILTMKLNTARRGLRAGGWTLQREGISWRIRRK</sequence>
<evidence type="ECO:0000313" key="8">
    <source>
        <dbReference type="Proteomes" id="UP000266042"/>
    </source>
</evidence>
<protein>
    <submittedName>
        <fullName evidence="7">ABC transporter permease</fullName>
    </submittedName>
</protein>
<feature type="transmembrane region" description="Helical" evidence="5">
    <location>
        <begin position="330"/>
        <end position="350"/>
    </location>
</feature>
<feature type="transmembrane region" description="Helical" evidence="5">
    <location>
        <begin position="241"/>
        <end position="263"/>
    </location>
</feature>
<dbReference type="Gene3D" id="3.40.1710.10">
    <property type="entry name" value="abc type-2 transporter like domain"/>
    <property type="match status" value="1"/>
</dbReference>
<keyword evidence="2 5" id="KW-0812">Transmembrane</keyword>
<gene>
    <name evidence="7" type="ORF">SMC3_02085</name>
</gene>
<dbReference type="AlphaFoldDB" id="A0A398DFT3"/>
<name>A0A398DFT3_9BACT</name>
<evidence type="ECO:0000313" key="7">
    <source>
        <dbReference type="EMBL" id="RIE14496.1"/>
    </source>
</evidence>
<feature type="transmembrane region" description="Helical" evidence="5">
    <location>
        <begin position="362"/>
        <end position="380"/>
    </location>
</feature>
<accession>A0A398DFT3</accession>